<comment type="caution">
    <text evidence="4">The sequence shown here is derived from an EMBL/GenBank/DDBJ whole genome shotgun (WGS) entry which is preliminary data.</text>
</comment>
<dbReference type="InterPro" id="IPR027417">
    <property type="entry name" value="P-loop_NTPase"/>
</dbReference>
<feature type="domain" description="HTH luxR-type" evidence="3">
    <location>
        <begin position="873"/>
        <end position="938"/>
    </location>
</feature>
<dbReference type="CDD" id="cd06170">
    <property type="entry name" value="LuxR_C_like"/>
    <property type="match status" value="1"/>
</dbReference>
<dbReference type="Pfam" id="PF00196">
    <property type="entry name" value="GerE"/>
    <property type="match status" value="1"/>
</dbReference>
<dbReference type="Pfam" id="PF13191">
    <property type="entry name" value="AAA_16"/>
    <property type="match status" value="1"/>
</dbReference>
<dbReference type="GO" id="GO:0005524">
    <property type="term" value="F:ATP binding"/>
    <property type="evidence" value="ECO:0007669"/>
    <property type="project" value="UniProtKB-KW"/>
</dbReference>
<evidence type="ECO:0000313" key="5">
    <source>
        <dbReference type="Proteomes" id="UP000607311"/>
    </source>
</evidence>
<dbReference type="Gene3D" id="3.40.50.300">
    <property type="entry name" value="P-loop containing nucleotide triphosphate hydrolases"/>
    <property type="match status" value="1"/>
</dbReference>
<dbReference type="PROSITE" id="PS50043">
    <property type="entry name" value="HTH_LUXR_2"/>
    <property type="match status" value="1"/>
</dbReference>
<dbReference type="SUPFAM" id="SSF46894">
    <property type="entry name" value="C-terminal effector domain of the bipartite response regulators"/>
    <property type="match status" value="1"/>
</dbReference>
<dbReference type="Gene3D" id="1.10.10.10">
    <property type="entry name" value="Winged helix-like DNA-binding domain superfamily/Winged helix DNA-binding domain"/>
    <property type="match status" value="1"/>
</dbReference>
<dbReference type="InterPro" id="IPR011990">
    <property type="entry name" value="TPR-like_helical_dom_sf"/>
</dbReference>
<evidence type="ECO:0000259" key="3">
    <source>
        <dbReference type="PROSITE" id="PS50043"/>
    </source>
</evidence>
<dbReference type="Proteomes" id="UP000607311">
    <property type="component" value="Unassembled WGS sequence"/>
</dbReference>
<dbReference type="GO" id="GO:0003677">
    <property type="term" value="F:DNA binding"/>
    <property type="evidence" value="ECO:0007669"/>
    <property type="project" value="InterPro"/>
</dbReference>
<evidence type="ECO:0000256" key="1">
    <source>
        <dbReference type="ARBA" id="ARBA00022741"/>
    </source>
</evidence>
<dbReference type="SMART" id="SM00421">
    <property type="entry name" value="HTH_LUXR"/>
    <property type="match status" value="1"/>
</dbReference>
<evidence type="ECO:0000313" key="4">
    <source>
        <dbReference type="EMBL" id="GIJ32694.1"/>
    </source>
</evidence>
<dbReference type="EMBL" id="BOPD01000010">
    <property type="protein sequence ID" value="GIJ32694.1"/>
    <property type="molecule type" value="Genomic_DNA"/>
</dbReference>
<dbReference type="PANTHER" id="PTHR16305:SF35">
    <property type="entry name" value="TRANSCRIPTIONAL ACTIVATOR DOMAIN"/>
    <property type="match status" value="1"/>
</dbReference>
<keyword evidence="2" id="KW-0067">ATP-binding</keyword>
<dbReference type="PANTHER" id="PTHR16305">
    <property type="entry name" value="TESTICULAR SOLUBLE ADENYLYL CYCLASE"/>
    <property type="match status" value="1"/>
</dbReference>
<dbReference type="InterPro" id="IPR016032">
    <property type="entry name" value="Sig_transdc_resp-reg_C-effctor"/>
</dbReference>
<protein>
    <submittedName>
        <fullName evidence="4">Transcriptional regulator</fullName>
    </submittedName>
</protein>
<dbReference type="GO" id="GO:0006355">
    <property type="term" value="P:regulation of DNA-templated transcription"/>
    <property type="evidence" value="ECO:0007669"/>
    <property type="project" value="InterPro"/>
</dbReference>
<dbReference type="GO" id="GO:0005737">
    <property type="term" value="C:cytoplasm"/>
    <property type="evidence" value="ECO:0007669"/>
    <property type="project" value="TreeGrafter"/>
</dbReference>
<dbReference type="OrthoDB" id="4500249at2"/>
<dbReference type="GO" id="GO:0004016">
    <property type="term" value="F:adenylate cyclase activity"/>
    <property type="evidence" value="ECO:0007669"/>
    <property type="project" value="TreeGrafter"/>
</dbReference>
<accession>A0A9W5UQE0</accession>
<keyword evidence="5" id="KW-1185">Reference proteome</keyword>
<name>A0A9W5UQE0_9ACTN</name>
<dbReference type="InterPro" id="IPR000792">
    <property type="entry name" value="Tscrpt_reg_LuxR_C"/>
</dbReference>
<dbReference type="InterPro" id="IPR036388">
    <property type="entry name" value="WH-like_DNA-bd_sf"/>
</dbReference>
<sequence length="945" mass="99164">MTASREVGFGPDPVLVGRAAELESLDSAVATVRAGRSVAVEVCGEAGLGKTRILRELARRATDAGLLVRLGRATQYEQGVPFGLYAEMVEAAGSGPDDAAQPSVPAAVRRMLTRAPEPGAALLLDDVHWADSASLELTEHLIGNPPPVPMLLAVTFRSACPPARLVNAIARLGPAATLIDLPPLDVASLDILLAGVPRRRRELILRASLGNPLYIQALSRLDDTELDGLVSLARRQDPVDADCLAGSRRSVLAGLAAEITAQQPSVQRVAHIAAVVGDHTTIDLVGHVAGLPMPVVTAAVDQLGRLGLLDADGGRLRYRHPLMRASAYALTGAAWRFEAHTRTAGYLRGRRASRQLVAHHTERSARHGDETAVATLVDAGVAFAHEAPAQAARWLGTALRIMPDMGAHDERRAEVAMWYARALGRSGELARSREVLQRLRRAEGPVQRRAETFSVAVARQLGDFAEAAATLGTQLGRGGLDPVEEAKLHVELAAVDAFREEPTSAVHHAQRALELLDERRSVLVAAALTLRALATLYLGCARSAREQLAAAVVAVDATGDADLRPYVEIVSPLALVEIQLGNLADADRHLARARRILDGLGPSSASPYLLVMESLVHTRAGRLARAVRAAEEARAAAERVGSTEMAAMAAAVRLRPVLWTAGPAAALDTAGPASAHLDADLSGAGPEVAVGQPRSRAWWRINRVELALAKAVAGDWGGGADLLIEPAAPPSRHPPVLVARDLVAAVAAVGRGDHTTARQVGEQAERRATAAGLPYEIGLARFARAFTAYRMADPERATTLAESAAACFAAAGTPMEAALSCHLAGAAYLVAGRPGPGAAALDRAETGYRACGAGWAASVLAGHRAAGPARAGRPGGDAVLTAREREIAGLATTGLSNKEIAARLYLSPRTIESHLNRVFAKLQVHSRTAMARRLTEALGDHGPPA</sequence>
<reference evidence="4" key="1">
    <citation type="submission" date="2021-01" db="EMBL/GenBank/DDBJ databases">
        <title>Whole genome shotgun sequence of Verrucosispora sediminis NBRC 107745.</title>
        <authorList>
            <person name="Komaki H."/>
            <person name="Tamura T."/>
        </authorList>
    </citation>
    <scope>NUCLEOTIDE SEQUENCE</scope>
    <source>
        <strain evidence="4">NBRC 107745</strain>
    </source>
</reference>
<dbReference type="PRINTS" id="PR00038">
    <property type="entry name" value="HTHLUXR"/>
</dbReference>
<organism evidence="4 5">
    <name type="scientific">Micromonospora sediminimaris</name>
    <dbReference type="NCBI Taxonomy" id="547162"/>
    <lineage>
        <taxon>Bacteria</taxon>
        <taxon>Bacillati</taxon>
        <taxon>Actinomycetota</taxon>
        <taxon>Actinomycetes</taxon>
        <taxon>Micromonosporales</taxon>
        <taxon>Micromonosporaceae</taxon>
        <taxon>Micromonospora</taxon>
    </lineage>
</organism>
<dbReference type="AlphaFoldDB" id="A0A9W5UQE0"/>
<gene>
    <name evidence="4" type="ORF">Vse01_18420</name>
</gene>
<dbReference type="RefSeq" id="WP_093406773.1">
    <property type="nucleotide sequence ID" value="NZ_BOPD01000010.1"/>
</dbReference>
<dbReference type="PROSITE" id="PS00622">
    <property type="entry name" value="HTH_LUXR_1"/>
    <property type="match status" value="1"/>
</dbReference>
<proteinExistence type="predicted"/>
<dbReference type="Gene3D" id="1.25.40.10">
    <property type="entry name" value="Tetratricopeptide repeat domain"/>
    <property type="match status" value="1"/>
</dbReference>
<keyword evidence="1" id="KW-0547">Nucleotide-binding</keyword>
<dbReference type="SUPFAM" id="SSF52540">
    <property type="entry name" value="P-loop containing nucleoside triphosphate hydrolases"/>
    <property type="match status" value="1"/>
</dbReference>
<evidence type="ECO:0000256" key="2">
    <source>
        <dbReference type="ARBA" id="ARBA00022840"/>
    </source>
</evidence>
<dbReference type="InterPro" id="IPR041664">
    <property type="entry name" value="AAA_16"/>
</dbReference>